<accession>A0A8T0VJ47</accession>
<feature type="compositionally biased region" description="Basic residues" evidence="1">
    <location>
        <begin position="179"/>
        <end position="191"/>
    </location>
</feature>
<evidence type="ECO:0000313" key="2">
    <source>
        <dbReference type="EMBL" id="KAG2636292.1"/>
    </source>
</evidence>
<protein>
    <submittedName>
        <fullName evidence="2">Uncharacterized protein</fullName>
    </submittedName>
</protein>
<organism evidence="2 3">
    <name type="scientific">Panicum virgatum</name>
    <name type="common">Blackwell switchgrass</name>
    <dbReference type="NCBI Taxonomy" id="38727"/>
    <lineage>
        <taxon>Eukaryota</taxon>
        <taxon>Viridiplantae</taxon>
        <taxon>Streptophyta</taxon>
        <taxon>Embryophyta</taxon>
        <taxon>Tracheophyta</taxon>
        <taxon>Spermatophyta</taxon>
        <taxon>Magnoliopsida</taxon>
        <taxon>Liliopsida</taxon>
        <taxon>Poales</taxon>
        <taxon>Poaceae</taxon>
        <taxon>PACMAD clade</taxon>
        <taxon>Panicoideae</taxon>
        <taxon>Panicodae</taxon>
        <taxon>Paniceae</taxon>
        <taxon>Panicinae</taxon>
        <taxon>Panicum</taxon>
        <taxon>Panicum sect. Hiantes</taxon>
    </lineage>
</organism>
<gene>
    <name evidence="2" type="ORF">PVAP13_2NG444303</name>
</gene>
<evidence type="ECO:0000256" key="1">
    <source>
        <dbReference type="SAM" id="MobiDB-lite"/>
    </source>
</evidence>
<sequence length="210" mass="22649">MLPWSYSPVPQLIRAPLSCQYTLRYGPHPAHHAQNSRRISCRAAARRGHRRCGQREVAAAAARCGHQRCGQRAAAAAAQGGARWSAAACVPQGCGRRAAAAAATARGGARRVATSLDGFRGCGRRAAAGTARLAVARGARGGARGACGPRDDNYSSRRPSRDISSTRRRLSGRISSRPSSRRHSSTRRRCSQRSSMPSRWSWRCRCSEDI</sequence>
<feature type="region of interest" description="Disordered" evidence="1">
    <location>
        <begin position="140"/>
        <end position="192"/>
    </location>
</feature>
<dbReference type="Proteomes" id="UP000823388">
    <property type="component" value="Chromosome 2N"/>
</dbReference>
<evidence type="ECO:0000313" key="3">
    <source>
        <dbReference type="Proteomes" id="UP000823388"/>
    </source>
</evidence>
<dbReference type="AlphaFoldDB" id="A0A8T0VJ47"/>
<feature type="compositionally biased region" description="Basic and acidic residues" evidence="1">
    <location>
        <begin position="149"/>
        <end position="165"/>
    </location>
</feature>
<keyword evidence="3" id="KW-1185">Reference proteome</keyword>
<proteinExistence type="predicted"/>
<dbReference type="EMBL" id="CM029040">
    <property type="protein sequence ID" value="KAG2636292.1"/>
    <property type="molecule type" value="Genomic_DNA"/>
</dbReference>
<comment type="caution">
    <text evidence="2">The sequence shown here is derived from an EMBL/GenBank/DDBJ whole genome shotgun (WGS) entry which is preliminary data.</text>
</comment>
<reference evidence="2" key="1">
    <citation type="submission" date="2020-05" db="EMBL/GenBank/DDBJ databases">
        <title>WGS assembly of Panicum virgatum.</title>
        <authorList>
            <person name="Lovell J.T."/>
            <person name="Jenkins J."/>
            <person name="Shu S."/>
            <person name="Juenger T.E."/>
            <person name="Schmutz J."/>
        </authorList>
    </citation>
    <scope>NUCLEOTIDE SEQUENCE</scope>
    <source>
        <strain evidence="2">AP13</strain>
    </source>
</reference>
<name>A0A8T0VJ47_PANVG</name>